<dbReference type="InterPro" id="IPR002881">
    <property type="entry name" value="DUF58"/>
</dbReference>
<evidence type="ECO:0000313" key="3">
    <source>
        <dbReference type="Proteomes" id="UP000230551"/>
    </source>
</evidence>
<name>A0A2G5P9X4_9MYCO</name>
<organism evidence="2 3">
    <name type="scientific">Mycolicibacterium brumae</name>
    <dbReference type="NCBI Taxonomy" id="85968"/>
    <lineage>
        <taxon>Bacteria</taxon>
        <taxon>Bacillati</taxon>
        <taxon>Actinomycetota</taxon>
        <taxon>Actinomycetes</taxon>
        <taxon>Mycobacteriales</taxon>
        <taxon>Mycobacteriaceae</taxon>
        <taxon>Mycolicibacterium</taxon>
    </lineage>
</organism>
<dbReference type="PANTHER" id="PTHR33608:SF3">
    <property type="entry name" value="SLR2013 PROTEIN"/>
    <property type="match status" value="1"/>
</dbReference>
<keyword evidence="3" id="KW-1185">Reference proteome</keyword>
<evidence type="ECO:0000259" key="1">
    <source>
        <dbReference type="Pfam" id="PF01882"/>
    </source>
</evidence>
<dbReference type="EMBL" id="PDCN02000014">
    <property type="protein sequence ID" value="PIB74793.1"/>
    <property type="molecule type" value="Genomic_DNA"/>
</dbReference>
<dbReference type="Pfam" id="PF01882">
    <property type="entry name" value="DUF58"/>
    <property type="match status" value="2"/>
</dbReference>
<comment type="caution">
    <text evidence="2">The sequence shown here is derived from an EMBL/GenBank/DDBJ whole genome shotgun (WGS) entry which is preliminary data.</text>
</comment>
<sequence>MVLTARVALLALLGVPLVAVSPWPAATFAVLLAALAVLVAIDVVLAAAPSALDYARSGPESARLGQPAELRLVIRNDGARRFRGLVRDAWAPSARAEPRQHRVDLPAGGFAVVETRLRPIRRGEQHAAAVTARSLGPLGLAGRQASRPLPGELRVLPPFLSRKHLPSRLARLRQIDGAIPVLIRGQGTEFDSLREYVVGDDVRSIDWRATARRADVVVRTWRPERDRRVVLVLDTGRTSAGRVGVDPTALDNGADAAGPFLARSSLVGPAGADAAGPFLARSSLVGPAVGWPRLDWSMDAALLMAALAARAGDHVDFLAYDREPRAGVFGAGRTELLARLVDAMAPLEPALIESDAAGMVSEVSRRTRGRALVVILTELNASALEEGLLPVLPQLSARHQVIIAAVADPRVDTLAAGRADAAQVYDAAAAERSRNERRGIASRLRGMGVEVVDAEPEELAPALADTYLAMKASGRL</sequence>
<gene>
    <name evidence="2" type="ORF">CQY22_011765</name>
</gene>
<dbReference type="RefSeq" id="WP_090588943.1">
    <property type="nucleotide sequence ID" value="NZ_CP104302.1"/>
</dbReference>
<feature type="domain" description="DUF58" evidence="1">
    <location>
        <begin position="193"/>
        <end position="236"/>
    </location>
</feature>
<dbReference type="OrthoDB" id="845740at2"/>
<dbReference type="Proteomes" id="UP000230551">
    <property type="component" value="Unassembled WGS sequence"/>
</dbReference>
<protein>
    <submittedName>
        <fullName evidence="2">DUF58 domain-containing protein</fullName>
    </submittedName>
</protein>
<reference evidence="2 3" key="1">
    <citation type="journal article" date="2017" name="Infect. Genet. Evol.">
        <title>The new phylogeny of the genus Mycobacterium: The old and the news.</title>
        <authorList>
            <person name="Tortoli E."/>
            <person name="Fedrizzi T."/>
            <person name="Meehan C.J."/>
            <person name="Trovato A."/>
            <person name="Grottola A."/>
            <person name="Giacobazzi E."/>
            <person name="Serpini G.F."/>
            <person name="Tagliazucchi S."/>
            <person name="Fabio A."/>
            <person name="Bettua C."/>
            <person name="Bertorelli R."/>
            <person name="Frascaro F."/>
            <person name="De Sanctis V."/>
            <person name="Pecorari M."/>
            <person name="Jousson O."/>
            <person name="Segata N."/>
            <person name="Cirillo D.M."/>
        </authorList>
    </citation>
    <scope>NUCLEOTIDE SEQUENCE [LARGE SCALE GENOMIC DNA]</scope>
    <source>
        <strain evidence="2 3">CIP1034565</strain>
    </source>
</reference>
<feature type="domain" description="DUF58" evidence="1">
    <location>
        <begin position="298"/>
        <end position="419"/>
    </location>
</feature>
<evidence type="ECO:0000313" key="2">
    <source>
        <dbReference type="EMBL" id="PIB74793.1"/>
    </source>
</evidence>
<proteinExistence type="predicted"/>
<dbReference type="AlphaFoldDB" id="A0A2G5P9X4"/>
<dbReference type="PANTHER" id="PTHR33608">
    <property type="entry name" value="BLL2464 PROTEIN"/>
    <property type="match status" value="1"/>
</dbReference>
<accession>A0A2G5P9X4</accession>
<dbReference type="STRING" id="85968.GCA_900073015_02021"/>